<evidence type="ECO:0000313" key="7">
    <source>
        <dbReference type="EMBL" id="GAP63706.1"/>
    </source>
</evidence>
<dbReference type="PANTHER" id="PTHR12151">
    <property type="entry name" value="ELECTRON TRANSPORT PROTIN SCO1/SENC FAMILY MEMBER"/>
    <property type="match status" value="1"/>
</dbReference>
<keyword evidence="2 3" id="KW-0186">Copper</keyword>
<dbReference type="SUPFAM" id="SSF52833">
    <property type="entry name" value="Thioredoxin-like"/>
    <property type="match status" value="1"/>
</dbReference>
<dbReference type="Proteomes" id="UP000050502">
    <property type="component" value="Unassembled WGS sequence"/>
</dbReference>
<organism evidence="7 9">
    <name type="scientific">Ardenticatena maritima</name>
    <dbReference type="NCBI Taxonomy" id="872965"/>
    <lineage>
        <taxon>Bacteria</taxon>
        <taxon>Bacillati</taxon>
        <taxon>Chloroflexota</taxon>
        <taxon>Ardenticatenia</taxon>
        <taxon>Ardenticatenales</taxon>
        <taxon>Ardenticatenaceae</taxon>
        <taxon>Ardenticatena</taxon>
    </lineage>
</organism>
<dbReference type="PROSITE" id="PS51352">
    <property type="entry name" value="THIOREDOXIN_2"/>
    <property type="match status" value="1"/>
</dbReference>
<dbReference type="EMBL" id="BBZA01000182">
    <property type="protein sequence ID" value="GAP63706.1"/>
    <property type="molecule type" value="Genomic_DNA"/>
</dbReference>
<dbReference type="PANTHER" id="PTHR12151:SF25">
    <property type="entry name" value="LINALOOL DEHYDRATASE_ISOMERASE DOMAIN-CONTAINING PROTEIN"/>
    <property type="match status" value="1"/>
</dbReference>
<feature type="binding site" evidence="3">
    <location>
        <position position="80"/>
    </location>
    <ligand>
        <name>Cu cation</name>
        <dbReference type="ChEBI" id="CHEBI:23378"/>
    </ligand>
</feature>
<evidence type="ECO:0000313" key="8">
    <source>
        <dbReference type="EMBL" id="KPL88238.1"/>
    </source>
</evidence>
<evidence type="ECO:0000256" key="1">
    <source>
        <dbReference type="ARBA" id="ARBA00010996"/>
    </source>
</evidence>
<feature type="binding site" evidence="3">
    <location>
        <position position="76"/>
    </location>
    <ligand>
        <name>Cu cation</name>
        <dbReference type="ChEBI" id="CHEBI:23378"/>
    </ligand>
</feature>
<evidence type="ECO:0000256" key="3">
    <source>
        <dbReference type="PIRSR" id="PIRSR603782-1"/>
    </source>
</evidence>
<feature type="transmembrane region" description="Helical" evidence="5">
    <location>
        <begin position="7"/>
        <end position="25"/>
    </location>
</feature>
<dbReference type="Pfam" id="PF02630">
    <property type="entry name" value="SCO1-SenC"/>
    <property type="match status" value="1"/>
</dbReference>
<dbReference type="InterPro" id="IPR036249">
    <property type="entry name" value="Thioredoxin-like_sf"/>
</dbReference>
<accession>A0A0M8KAL7</accession>
<protein>
    <submittedName>
        <fullName evidence="7">Protein SCO1/2</fullName>
    </submittedName>
</protein>
<keyword evidence="5" id="KW-0472">Membrane</keyword>
<evidence type="ECO:0000313" key="9">
    <source>
        <dbReference type="Proteomes" id="UP000037784"/>
    </source>
</evidence>
<name>A0A0M8KAL7_9CHLR</name>
<dbReference type="STRING" id="872965.SE16_05145"/>
<evidence type="ECO:0000256" key="2">
    <source>
        <dbReference type="ARBA" id="ARBA00023008"/>
    </source>
</evidence>
<dbReference type="Proteomes" id="UP000037784">
    <property type="component" value="Unassembled WGS sequence"/>
</dbReference>
<keyword evidence="4" id="KW-1015">Disulfide bond</keyword>
<feature type="disulfide bond" description="Redox-active" evidence="4">
    <location>
        <begin position="76"/>
        <end position="80"/>
    </location>
</feature>
<dbReference type="AlphaFoldDB" id="A0A0M8KAL7"/>
<reference evidence="7 9" key="1">
    <citation type="journal article" date="2015" name="Genome Announc.">
        <title>Draft Genome Sequence of a Heterotrophic Facultative Anaerobic Thermophilic Bacterium, Ardenticatena maritima Strain 110ST.</title>
        <authorList>
            <person name="Kawaichi S."/>
            <person name="Yoshida T."/>
            <person name="Sako Y."/>
            <person name="Nakamura R."/>
        </authorList>
    </citation>
    <scope>NUCLEOTIDE SEQUENCE [LARGE SCALE GENOMIC DNA]</scope>
    <source>
        <strain evidence="7 9">110S</strain>
    </source>
</reference>
<sequence>MQQRRRLIVMAGIALVGVVALLFVVQQMRPPVFYGTAFEPGRVPPDVPMESTRGAEMRLSDLRGKYVVLFFGYTHCPDVCPTTMLKLRNMMAQLSPEEAEQVQVVFVSVDPEHDTLDRLKNYVESYNPSFIGLRGTPDALAQLATPLGIYYADQSQGETILFDHTASVLLIDPDGNLKLLWAPTLTAEEMAADLKALLD</sequence>
<evidence type="ECO:0000256" key="5">
    <source>
        <dbReference type="SAM" id="Phobius"/>
    </source>
</evidence>
<keyword evidence="9" id="KW-1185">Reference proteome</keyword>
<dbReference type="InParanoid" id="A0A0M8KAL7"/>
<dbReference type="Gene3D" id="3.40.30.10">
    <property type="entry name" value="Glutaredoxin"/>
    <property type="match status" value="1"/>
</dbReference>
<proteinExistence type="inferred from homology"/>
<dbReference type="OrthoDB" id="9811998at2"/>
<reference evidence="9" key="3">
    <citation type="submission" date="2015-08" db="EMBL/GenBank/DDBJ databases">
        <title>Draft Genome Sequence of a Heterotrophic Facultative Anaerobic Bacterium Ardenticatena maritima Strain 110S.</title>
        <authorList>
            <person name="Kawaichi S."/>
            <person name="Yoshida T."/>
            <person name="Sako Y."/>
            <person name="Nakamura R."/>
        </authorList>
    </citation>
    <scope>NUCLEOTIDE SEQUENCE [LARGE SCALE GENOMIC DNA]</scope>
    <source>
        <strain evidence="9">110S</strain>
    </source>
</reference>
<dbReference type="InterPro" id="IPR013766">
    <property type="entry name" value="Thioredoxin_domain"/>
</dbReference>
<comment type="similarity">
    <text evidence="1">Belongs to the SCO1/2 family.</text>
</comment>
<comment type="caution">
    <text evidence="7">The sequence shown here is derived from an EMBL/GenBank/DDBJ whole genome shotgun (WGS) entry which is preliminary data.</text>
</comment>
<evidence type="ECO:0000313" key="10">
    <source>
        <dbReference type="Proteomes" id="UP000050502"/>
    </source>
</evidence>
<feature type="binding site" evidence="3">
    <location>
        <position position="164"/>
    </location>
    <ligand>
        <name>Cu cation</name>
        <dbReference type="ChEBI" id="CHEBI:23378"/>
    </ligand>
</feature>
<dbReference type="EMBL" id="LGKN01000004">
    <property type="protein sequence ID" value="KPL88238.1"/>
    <property type="molecule type" value="Genomic_DNA"/>
</dbReference>
<dbReference type="RefSeq" id="WP_054493507.1">
    <property type="nucleotide sequence ID" value="NZ_BBZA01000182.1"/>
</dbReference>
<keyword evidence="5" id="KW-1133">Transmembrane helix</keyword>
<gene>
    <name evidence="7" type="ORF">ARMA_2129</name>
    <name evidence="8" type="ORF">SE16_05145</name>
</gene>
<dbReference type="InterPro" id="IPR003782">
    <property type="entry name" value="SCO1/SenC"/>
</dbReference>
<evidence type="ECO:0000259" key="6">
    <source>
        <dbReference type="PROSITE" id="PS51352"/>
    </source>
</evidence>
<dbReference type="PATRIC" id="fig|872965.6.peg.1050"/>
<evidence type="ECO:0000256" key="4">
    <source>
        <dbReference type="PIRSR" id="PIRSR603782-2"/>
    </source>
</evidence>
<keyword evidence="3" id="KW-0479">Metal-binding</keyword>
<dbReference type="GO" id="GO:0046872">
    <property type="term" value="F:metal ion binding"/>
    <property type="evidence" value="ECO:0007669"/>
    <property type="project" value="UniProtKB-KW"/>
</dbReference>
<keyword evidence="5" id="KW-0812">Transmembrane</keyword>
<feature type="domain" description="Thioredoxin" evidence="6">
    <location>
        <begin position="38"/>
        <end position="199"/>
    </location>
</feature>
<dbReference type="CDD" id="cd02968">
    <property type="entry name" value="SCO"/>
    <property type="match status" value="1"/>
</dbReference>
<reference evidence="8 10" key="2">
    <citation type="submission" date="2015-07" db="EMBL/GenBank/DDBJ databases">
        <title>Whole genome sequence of Ardenticatena maritima DSM 23922.</title>
        <authorList>
            <person name="Hemp J."/>
            <person name="Ward L.M."/>
            <person name="Pace L.A."/>
            <person name="Fischer W.W."/>
        </authorList>
    </citation>
    <scope>NUCLEOTIDE SEQUENCE [LARGE SCALE GENOMIC DNA]</scope>
    <source>
        <strain evidence="8 10">110S</strain>
    </source>
</reference>